<dbReference type="RefSeq" id="WP_344928679.1">
    <property type="nucleotide sequence ID" value="NZ_BAABCW010000012.1"/>
</dbReference>
<dbReference type="EMBL" id="BAABCW010000012">
    <property type="protein sequence ID" value="GAA3513588.1"/>
    <property type="molecule type" value="Genomic_DNA"/>
</dbReference>
<sequence length="157" mass="18177">MNQKDYETHAFLPSGEWEGFYCYNNSPAQHKMDIELSFIDGIVSGSGIDDIAPFKWKGDYNLETLKIRMTKTYPTHTIFYKGDIDENGIWGIWDSLADLNKNFNPETIQRIMQAFADKIKGGFHIWPKTAKSELRETTNEEEIIASKKLKEIYIKIS</sequence>
<protein>
    <submittedName>
        <fullName evidence="1">Uncharacterized protein</fullName>
    </submittedName>
</protein>
<evidence type="ECO:0000313" key="1">
    <source>
        <dbReference type="EMBL" id="GAA3513588.1"/>
    </source>
</evidence>
<name>A0ABP6URV2_9FLAO</name>
<keyword evidence="2" id="KW-1185">Reference proteome</keyword>
<organism evidence="1 2">
    <name type="scientific">Aquimarina addita</name>
    <dbReference type="NCBI Taxonomy" id="870485"/>
    <lineage>
        <taxon>Bacteria</taxon>
        <taxon>Pseudomonadati</taxon>
        <taxon>Bacteroidota</taxon>
        <taxon>Flavobacteriia</taxon>
        <taxon>Flavobacteriales</taxon>
        <taxon>Flavobacteriaceae</taxon>
        <taxon>Aquimarina</taxon>
    </lineage>
</organism>
<evidence type="ECO:0000313" key="2">
    <source>
        <dbReference type="Proteomes" id="UP001500459"/>
    </source>
</evidence>
<comment type="caution">
    <text evidence="1">The sequence shown here is derived from an EMBL/GenBank/DDBJ whole genome shotgun (WGS) entry which is preliminary data.</text>
</comment>
<gene>
    <name evidence="1" type="ORF">GCM10022393_29230</name>
</gene>
<proteinExistence type="predicted"/>
<reference evidence="2" key="1">
    <citation type="journal article" date="2019" name="Int. J. Syst. Evol. Microbiol.">
        <title>The Global Catalogue of Microorganisms (GCM) 10K type strain sequencing project: providing services to taxonomists for standard genome sequencing and annotation.</title>
        <authorList>
            <consortium name="The Broad Institute Genomics Platform"/>
            <consortium name="The Broad Institute Genome Sequencing Center for Infectious Disease"/>
            <person name="Wu L."/>
            <person name="Ma J."/>
        </authorList>
    </citation>
    <scope>NUCLEOTIDE SEQUENCE [LARGE SCALE GENOMIC DNA]</scope>
    <source>
        <strain evidence="2">JCM 17106</strain>
    </source>
</reference>
<accession>A0ABP6URV2</accession>
<dbReference type="Proteomes" id="UP001500459">
    <property type="component" value="Unassembled WGS sequence"/>
</dbReference>